<keyword evidence="2 4" id="KW-0378">Hydrolase</keyword>
<proteinExistence type="inferred from homology"/>
<keyword evidence="3 4" id="KW-0326">Glycosidase</keyword>
<evidence type="ECO:0000313" key="6">
    <source>
        <dbReference type="EMBL" id="QEE28373.1"/>
    </source>
</evidence>
<dbReference type="InterPro" id="IPR000805">
    <property type="entry name" value="Glyco_hydro_26"/>
</dbReference>
<protein>
    <recommendedName>
        <fullName evidence="5">GH26 domain-containing protein</fullName>
    </recommendedName>
</protein>
<reference evidence="6 7" key="1">
    <citation type="submission" date="2019-08" db="EMBL/GenBank/DDBJ databases">
        <title>Complete genome sequence of Terriglobus albidus strain ORNL.</title>
        <authorList>
            <person name="Podar M."/>
        </authorList>
    </citation>
    <scope>NUCLEOTIDE SEQUENCE [LARGE SCALE GENOMIC DNA]</scope>
    <source>
        <strain evidence="6 7">ORNL</strain>
    </source>
</reference>
<dbReference type="OrthoDB" id="9802773at2"/>
<dbReference type="Gene3D" id="3.20.20.80">
    <property type="entry name" value="Glycosidases"/>
    <property type="match status" value="1"/>
</dbReference>
<dbReference type="PROSITE" id="PS51764">
    <property type="entry name" value="GH26"/>
    <property type="match status" value="1"/>
</dbReference>
<dbReference type="InterPro" id="IPR017853">
    <property type="entry name" value="GH"/>
</dbReference>
<feature type="active site" description="Proton donor" evidence="4">
    <location>
        <position position="174"/>
    </location>
</feature>
<accession>A0A5B9E7Z4</accession>
<evidence type="ECO:0000259" key="5">
    <source>
        <dbReference type="PROSITE" id="PS51764"/>
    </source>
</evidence>
<dbReference type="Proteomes" id="UP000321820">
    <property type="component" value="Chromosome"/>
</dbReference>
<feature type="active site" description="Nucleophile" evidence="4">
    <location>
        <position position="280"/>
    </location>
</feature>
<dbReference type="AlphaFoldDB" id="A0A5B9E7Z4"/>
<evidence type="ECO:0000256" key="1">
    <source>
        <dbReference type="ARBA" id="ARBA00007754"/>
    </source>
</evidence>
<comment type="similarity">
    <text evidence="1 4">Belongs to the glycosyl hydrolase 26 family.</text>
</comment>
<evidence type="ECO:0000256" key="3">
    <source>
        <dbReference type="ARBA" id="ARBA00023295"/>
    </source>
</evidence>
<dbReference type="SUPFAM" id="SSF51445">
    <property type="entry name" value="(Trans)glycosidases"/>
    <property type="match status" value="1"/>
</dbReference>
<organism evidence="6 7">
    <name type="scientific">Terriglobus albidus</name>
    <dbReference type="NCBI Taxonomy" id="1592106"/>
    <lineage>
        <taxon>Bacteria</taxon>
        <taxon>Pseudomonadati</taxon>
        <taxon>Acidobacteriota</taxon>
        <taxon>Terriglobia</taxon>
        <taxon>Terriglobales</taxon>
        <taxon>Acidobacteriaceae</taxon>
        <taxon>Terriglobus</taxon>
    </lineage>
</organism>
<dbReference type="InterPro" id="IPR022790">
    <property type="entry name" value="GH26_dom"/>
</dbReference>
<evidence type="ECO:0000256" key="4">
    <source>
        <dbReference type="PROSITE-ProRule" id="PRU01100"/>
    </source>
</evidence>
<keyword evidence="7" id="KW-1185">Reference proteome</keyword>
<feature type="domain" description="GH26" evidence="5">
    <location>
        <begin position="39"/>
        <end position="345"/>
    </location>
</feature>
<dbReference type="PANTHER" id="PTHR40079:SF4">
    <property type="entry name" value="GH26 DOMAIN-CONTAINING PROTEIN-RELATED"/>
    <property type="match status" value="1"/>
</dbReference>
<gene>
    <name evidence="6" type="ORF">FTW19_10390</name>
</gene>
<evidence type="ECO:0000256" key="2">
    <source>
        <dbReference type="ARBA" id="ARBA00022801"/>
    </source>
</evidence>
<name>A0A5B9E7Z4_9BACT</name>
<dbReference type="PANTHER" id="PTHR40079">
    <property type="entry name" value="MANNAN ENDO-1,4-BETA-MANNOSIDASE E-RELATED"/>
    <property type="match status" value="1"/>
</dbReference>
<sequence length="378" mass="42016">MKLAARIMLLLCLILAGIWAWHRWQRRAVDESITANAASAATPLQAWAKAPPVKRAFYGRRLEPRDTVLHGAGQSDRQSFDAYSKAVAPARPMLMMRYVDLHDDLPKFFERLRADLGTAQDYLIPQIGISLNEGGGTHHYEAATAAGKDDAALEQICSGLQTLARPVFVRPGYEFNGPWNGYAAPSYVAAFRRIADAIHRCLPQEAAVVWDWSPDAELDQQRAGAPAGFAAARWQQFYPGDAYVDWWGVNLFSPPTLSSAATREFLAEADSRRFPVMIAESTLRGASVHDPHAAIDQWFAPYFGLLRGTKGIKAFCYIDWDWRIYPQWADWGDARIESDATVLAFYRSQVLNASGAAPWLSGGADRVTTRGILRLDGR</sequence>
<dbReference type="GO" id="GO:0016985">
    <property type="term" value="F:mannan endo-1,4-beta-mannosidase activity"/>
    <property type="evidence" value="ECO:0007669"/>
    <property type="project" value="InterPro"/>
</dbReference>
<dbReference type="KEGG" id="talb:FTW19_10390"/>
<dbReference type="EMBL" id="CP042806">
    <property type="protein sequence ID" value="QEE28373.1"/>
    <property type="molecule type" value="Genomic_DNA"/>
</dbReference>
<evidence type="ECO:0000313" key="7">
    <source>
        <dbReference type="Proteomes" id="UP000321820"/>
    </source>
</evidence>
<dbReference type="GO" id="GO:0006080">
    <property type="term" value="P:substituted mannan metabolic process"/>
    <property type="evidence" value="ECO:0007669"/>
    <property type="project" value="InterPro"/>
</dbReference>